<evidence type="ECO:0000313" key="3">
    <source>
        <dbReference type="Proteomes" id="UP000054166"/>
    </source>
</evidence>
<organism evidence="2 3">
    <name type="scientific">Piloderma croceum (strain F 1598)</name>
    <dbReference type="NCBI Taxonomy" id="765440"/>
    <lineage>
        <taxon>Eukaryota</taxon>
        <taxon>Fungi</taxon>
        <taxon>Dikarya</taxon>
        <taxon>Basidiomycota</taxon>
        <taxon>Agaricomycotina</taxon>
        <taxon>Agaricomycetes</taxon>
        <taxon>Agaricomycetidae</taxon>
        <taxon>Atheliales</taxon>
        <taxon>Atheliaceae</taxon>
        <taxon>Piloderma</taxon>
    </lineage>
</organism>
<protein>
    <submittedName>
        <fullName evidence="2">Uncharacterized protein</fullName>
    </submittedName>
</protein>
<dbReference type="EMBL" id="KN833002">
    <property type="protein sequence ID" value="KIM80835.1"/>
    <property type="molecule type" value="Genomic_DNA"/>
</dbReference>
<name>A0A0C3F832_PILCF</name>
<feature type="region of interest" description="Disordered" evidence="1">
    <location>
        <begin position="135"/>
        <end position="167"/>
    </location>
</feature>
<proteinExistence type="predicted"/>
<gene>
    <name evidence="2" type="ORF">PILCRDRAFT_519438</name>
</gene>
<dbReference type="HOGENOM" id="CLU_070625_0_0_1"/>
<accession>A0A0C3F832</accession>
<reference evidence="2 3" key="1">
    <citation type="submission" date="2014-04" db="EMBL/GenBank/DDBJ databases">
        <authorList>
            <consortium name="DOE Joint Genome Institute"/>
            <person name="Kuo A."/>
            <person name="Tarkka M."/>
            <person name="Buscot F."/>
            <person name="Kohler A."/>
            <person name="Nagy L.G."/>
            <person name="Floudas D."/>
            <person name="Copeland A."/>
            <person name="Barry K.W."/>
            <person name="Cichocki N."/>
            <person name="Veneault-Fourrey C."/>
            <person name="LaButti K."/>
            <person name="Lindquist E.A."/>
            <person name="Lipzen A."/>
            <person name="Lundell T."/>
            <person name="Morin E."/>
            <person name="Murat C."/>
            <person name="Sun H."/>
            <person name="Tunlid A."/>
            <person name="Henrissat B."/>
            <person name="Grigoriev I.V."/>
            <person name="Hibbett D.S."/>
            <person name="Martin F."/>
            <person name="Nordberg H.P."/>
            <person name="Cantor M.N."/>
            <person name="Hua S.X."/>
        </authorList>
    </citation>
    <scope>NUCLEOTIDE SEQUENCE [LARGE SCALE GENOMIC DNA]</scope>
    <source>
        <strain evidence="2 3">F 1598</strain>
    </source>
</reference>
<dbReference type="OrthoDB" id="2596481at2759"/>
<sequence>MATSPLLLSPLSSASYDLVSSVSGSLSDRADTSSDDEVVWLPHGSVSSDSYESSLVSDTDDDDDDDFVLLSRPRSPLRSTASAEESASTDSIELSSAISRLSLGQTSASHRPAVRGIGIERPSSTVTLRKAPLPSKLQPSVLGGGLSKSQKKKKAGKKAARKARKAARSVSSTFPVVDDASSDAGSASSVSTVSGYEDAASFITSFLSSPESKSSFCKLTLLHSLIIELGLLTASCSLPGSLTAAKALLKANAHINIKEYIAVREQGQAALRNVMHPSHSALVKDIRKKGNRASLKWVKSRGLQVLLVNCFH</sequence>
<keyword evidence="3" id="KW-1185">Reference proteome</keyword>
<feature type="region of interest" description="Disordered" evidence="1">
    <location>
        <begin position="24"/>
        <end position="89"/>
    </location>
</feature>
<feature type="compositionally biased region" description="Basic residues" evidence="1">
    <location>
        <begin position="149"/>
        <end position="167"/>
    </location>
</feature>
<dbReference type="Proteomes" id="UP000054166">
    <property type="component" value="Unassembled WGS sequence"/>
</dbReference>
<dbReference type="InParanoid" id="A0A0C3F832"/>
<evidence type="ECO:0000313" key="2">
    <source>
        <dbReference type="EMBL" id="KIM80835.1"/>
    </source>
</evidence>
<feature type="compositionally biased region" description="Low complexity" evidence="1">
    <location>
        <begin position="79"/>
        <end position="89"/>
    </location>
</feature>
<dbReference type="AlphaFoldDB" id="A0A0C3F832"/>
<evidence type="ECO:0000256" key="1">
    <source>
        <dbReference type="SAM" id="MobiDB-lite"/>
    </source>
</evidence>
<feature type="compositionally biased region" description="Acidic residues" evidence="1">
    <location>
        <begin position="58"/>
        <end position="67"/>
    </location>
</feature>
<feature type="compositionally biased region" description="Low complexity" evidence="1">
    <location>
        <begin position="45"/>
        <end position="57"/>
    </location>
</feature>
<reference evidence="3" key="2">
    <citation type="submission" date="2015-01" db="EMBL/GenBank/DDBJ databases">
        <title>Evolutionary Origins and Diversification of the Mycorrhizal Mutualists.</title>
        <authorList>
            <consortium name="DOE Joint Genome Institute"/>
            <consortium name="Mycorrhizal Genomics Consortium"/>
            <person name="Kohler A."/>
            <person name="Kuo A."/>
            <person name="Nagy L.G."/>
            <person name="Floudas D."/>
            <person name="Copeland A."/>
            <person name="Barry K.W."/>
            <person name="Cichocki N."/>
            <person name="Veneault-Fourrey C."/>
            <person name="LaButti K."/>
            <person name="Lindquist E.A."/>
            <person name="Lipzen A."/>
            <person name="Lundell T."/>
            <person name="Morin E."/>
            <person name="Murat C."/>
            <person name="Riley R."/>
            <person name="Ohm R."/>
            <person name="Sun H."/>
            <person name="Tunlid A."/>
            <person name="Henrissat B."/>
            <person name="Grigoriev I.V."/>
            <person name="Hibbett D.S."/>
            <person name="Martin F."/>
        </authorList>
    </citation>
    <scope>NUCLEOTIDE SEQUENCE [LARGE SCALE GENOMIC DNA]</scope>
    <source>
        <strain evidence="3">F 1598</strain>
    </source>
</reference>